<evidence type="ECO:0000256" key="3">
    <source>
        <dbReference type="ARBA" id="ARBA00022942"/>
    </source>
</evidence>
<feature type="transmembrane region" description="Helical" evidence="5">
    <location>
        <begin position="462"/>
        <end position="485"/>
    </location>
</feature>
<dbReference type="EMBL" id="JYDV01000018">
    <property type="protein sequence ID" value="KRZ41908.1"/>
    <property type="molecule type" value="Genomic_DNA"/>
</dbReference>
<evidence type="ECO:0000313" key="7">
    <source>
        <dbReference type="EMBL" id="KRZ41908.1"/>
    </source>
</evidence>
<dbReference type="SUPFAM" id="SSF46785">
    <property type="entry name" value="Winged helix' DNA-binding domain"/>
    <property type="match status" value="1"/>
</dbReference>
<keyword evidence="3 7" id="KW-0647">Proteasome</keyword>
<comment type="similarity">
    <text evidence="1">Belongs to the proteasome subunit S10 family.</text>
</comment>
<evidence type="ECO:0000256" key="1">
    <source>
        <dbReference type="ARBA" id="ARBA00005717"/>
    </source>
</evidence>
<dbReference type="InterPro" id="IPR000717">
    <property type="entry name" value="PCI_dom"/>
</dbReference>
<feature type="compositionally biased region" description="Basic and acidic residues" evidence="4">
    <location>
        <begin position="560"/>
        <end position="572"/>
    </location>
</feature>
<dbReference type="PROSITE" id="PS50250">
    <property type="entry name" value="PCI"/>
    <property type="match status" value="1"/>
</dbReference>
<evidence type="ECO:0000256" key="2">
    <source>
        <dbReference type="ARBA" id="ARBA00014932"/>
    </source>
</evidence>
<dbReference type="Pfam" id="PF01399">
    <property type="entry name" value="PCI"/>
    <property type="match status" value="1"/>
</dbReference>
<dbReference type="AlphaFoldDB" id="A0A0V1K3W2"/>
<keyword evidence="5" id="KW-0812">Transmembrane</keyword>
<feature type="domain" description="PCI" evidence="6">
    <location>
        <begin position="259"/>
        <end position="426"/>
    </location>
</feature>
<evidence type="ECO:0000256" key="4">
    <source>
        <dbReference type="SAM" id="MobiDB-lite"/>
    </source>
</evidence>
<reference evidence="7 8" key="1">
    <citation type="submission" date="2015-01" db="EMBL/GenBank/DDBJ databases">
        <title>Evolution of Trichinella species and genotypes.</title>
        <authorList>
            <person name="Korhonen P.K."/>
            <person name="Edoardo P."/>
            <person name="Giuseppe L.R."/>
            <person name="Gasser R.B."/>
        </authorList>
    </citation>
    <scope>NUCLEOTIDE SEQUENCE [LARGE SCALE GENOMIC DNA]</scope>
    <source>
        <strain evidence="7">ISS176</strain>
    </source>
</reference>
<dbReference type="SMART" id="SM00088">
    <property type="entry name" value="PINT"/>
    <property type="match status" value="1"/>
</dbReference>
<evidence type="ECO:0000259" key="6">
    <source>
        <dbReference type="PROSITE" id="PS50250"/>
    </source>
</evidence>
<dbReference type="InterPro" id="IPR019585">
    <property type="entry name" value="Rpn7/CSN1"/>
</dbReference>
<dbReference type="PANTHER" id="PTHR14145:SF1">
    <property type="entry name" value="26S PROTEASOME NON-ATPASE REGULATORY SUBUNIT 6"/>
    <property type="match status" value="1"/>
</dbReference>
<dbReference type="Pfam" id="PF21154">
    <property type="entry name" value="RPN7_PSMD6_C"/>
    <property type="match status" value="1"/>
</dbReference>
<dbReference type="InterPro" id="IPR045135">
    <property type="entry name" value="Rpn7_N"/>
</dbReference>
<protein>
    <recommendedName>
        <fullName evidence="2">26S proteasome non-ATPase regulatory subunit 6</fullName>
    </recommendedName>
</protein>
<dbReference type="GO" id="GO:0043161">
    <property type="term" value="P:proteasome-mediated ubiquitin-dependent protein catabolic process"/>
    <property type="evidence" value="ECO:0007669"/>
    <property type="project" value="TreeGrafter"/>
</dbReference>
<accession>A0A0V1K3W2</accession>
<dbReference type="Proteomes" id="UP000054826">
    <property type="component" value="Unassembled WGS sequence"/>
</dbReference>
<dbReference type="GO" id="GO:0005838">
    <property type="term" value="C:proteasome regulatory particle"/>
    <property type="evidence" value="ECO:0007669"/>
    <property type="project" value="TreeGrafter"/>
</dbReference>
<proteinExistence type="inferred from homology"/>
<dbReference type="Gene3D" id="1.25.40.570">
    <property type="match status" value="1"/>
</dbReference>
<dbReference type="InterPro" id="IPR036390">
    <property type="entry name" value="WH_DNA-bd_sf"/>
</dbReference>
<dbReference type="PANTHER" id="PTHR14145">
    <property type="entry name" value="26S PROTESOME SUBUNIT 6"/>
    <property type="match status" value="1"/>
</dbReference>
<feature type="region of interest" description="Disordered" evidence="4">
    <location>
        <begin position="552"/>
        <end position="572"/>
    </location>
</feature>
<evidence type="ECO:0000313" key="8">
    <source>
        <dbReference type="Proteomes" id="UP000054826"/>
    </source>
</evidence>
<dbReference type="InterPro" id="IPR049549">
    <property type="entry name" value="RPN7_PSMD6_C"/>
</dbReference>
<dbReference type="Pfam" id="PF10602">
    <property type="entry name" value="RPN7"/>
    <property type="match status" value="1"/>
</dbReference>
<sequence>MISKKCAECNNKERLQAAVEGFNQRKPLCLFLRTTVVLYSSTSLVLKQIFKLFVLSLLFSMSFVTVLEESQKAEIVINPDLNIAQYQFLLCHTEYDPKKKIEVKEKLMEAITKNEMGKYYEYVSKVLGIPVNKELMERLTKQNKEKLEKFEADIIDAEKSQGESEVRDAWLKKAEYLSQIGDRDASLKALSYTYDRTVGVGKQIDIIFHQIRIGFFYMNHTLIKEKFQEVHKLIEQGGDWDRKNRLKAYEGYYALAVRDFKKAASLLLDAVCTFTSYELITYETLVFYTVVAAMLGNRNELRDKVVNSAEIREQLYSQQDLRRYLHSLYECDYAGFFSCLADLETRMKFDRILAPHYTHYCRMMRAKAYQQLLSSYRSLTLRYMGEAFGVSPQFMDKELHYFISSGHLTCKIDRVRGVVETNQVNSRNVQYAALIRDGDVLLNRIQKLSRNRISKLKSTVKLLLVLSGWIYTAAALLFAYSAVAFTIEPMNLASLGTARTVSPEQIDSADSLNPISCAQIDETDFWLCKGPQFMDSRTGMLHRMPQTAKRKPSMLAYSSRPHETDRPIIRLG</sequence>
<keyword evidence="5" id="KW-0472">Membrane</keyword>
<keyword evidence="5" id="KW-1133">Transmembrane helix</keyword>
<dbReference type="FunFam" id="1.25.40.570:FF:000005">
    <property type="entry name" value="26S proteasome regulatory subunit N7"/>
    <property type="match status" value="1"/>
</dbReference>
<comment type="caution">
    <text evidence="7">The sequence shown here is derived from an EMBL/GenBank/DDBJ whole genome shotgun (WGS) entry which is preliminary data.</text>
</comment>
<organism evidence="7 8">
    <name type="scientific">Trichinella pseudospiralis</name>
    <name type="common">Parasitic roundworm</name>
    <dbReference type="NCBI Taxonomy" id="6337"/>
    <lineage>
        <taxon>Eukaryota</taxon>
        <taxon>Metazoa</taxon>
        <taxon>Ecdysozoa</taxon>
        <taxon>Nematoda</taxon>
        <taxon>Enoplea</taxon>
        <taxon>Dorylaimia</taxon>
        <taxon>Trichinellida</taxon>
        <taxon>Trichinellidae</taxon>
        <taxon>Trichinella</taxon>
    </lineage>
</organism>
<evidence type="ECO:0000256" key="5">
    <source>
        <dbReference type="SAM" id="Phobius"/>
    </source>
</evidence>
<name>A0A0V1K3W2_TRIPS</name>
<gene>
    <name evidence="7" type="primary">Psmd6</name>
    <name evidence="7" type="ORF">T4C_4501</name>
</gene>